<accession>A0ABW4IFS3</accession>
<dbReference type="InterPro" id="IPR011006">
    <property type="entry name" value="CheY-like_superfamily"/>
</dbReference>
<dbReference type="RefSeq" id="WP_379663471.1">
    <property type="nucleotide sequence ID" value="NZ_JBHUDG010000040.1"/>
</dbReference>
<sequence>METKNINPITTAFINDKSPVMDLMNDDLVSSGIYVIFRSDSVMDGNNQLSALKSPPNICIIDLDFSDKGIMKQLRELRSQYPTLKLIAHSDMDDEKIIRELAELGFSKYVLIGNDMKKAIDGVINDSLQS</sequence>
<organism evidence="1 2">
    <name type="scientific">Pseudopedobacter beijingensis</name>
    <dbReference type="NCBI Taxonomy" id="1207056"/>
    <lineage>
        <taxon>Bacteria</taxon>
        <taxon>Pseudomonadati</taxon>
        <taxon>Bacteroidota</taxon>
        <taxon>Sphingobacteriia</taxon>
        <taxon>Sphingobacteriales</taxon>
        <taxon>Sphingobacteriaceae</taxon>
        <taxon>Pseudopedobacter</taxon>
    </lineage>
</organism>
<dbReference type="SUPFAM" id="SSF52172">
    <property type="entry name" value="CheY-like"/>
    <property type="match status" value="1"/>
</dbReference>
<protein>
    <submittedName>
        <fullName evidence="1">DNA-binding response regulator</fullName>
    </submittedName>
</protein>
<comment type="caution">
    <text evidence="1">The sequence shown here is derived from an EMBL/GenBank/DDBJ whole genome shotgun (WGS) entry which is preliminary data.</text>
</comment>
<evidence type="ECO:0000313" key="2">
    <source>
        <dbReference type="Proteomes" id="UP001597118"/>
    </source>
</evidence>
<keyword evidence="1" id="KW-0238">DNA-binding</keyword>
<name>A0ABW4IFS3_9SPHI</name>
<evidence type="ECO:0000313" key="1">
    <source>
        <dbReference type="EMBL" id="MFD1631103.1"/>
    </source>
</evidence>
<keyword evidence="2" id="KW-1185">Reference proteome</keyword>
<dbReference type="Proteomes" id="UP001597118">
    <property type="component" value="Unassembled WGS sequence"/>
</dbReference>
<gene>
    <name evidence="1" type="ORF">ACFSAH_14600</name>
</gene>
<dbReference type="GO" id="GO:0003677">
    <property type="term" value="F:DNA binding"/>
    <property type="evidence" value="ECO:0007669"/>
    <property type="project" value="UniProtKB-KW"/>
</dbReference>
<dbReference type="EMBL" id="JBHUDG010000040">
    <property type="protein sequence ID" value="MFD1631103.1"/>
    <property type="molecule type" value="Genomic_DNA"/>
</dbReference>
<reference evidence="2" key="1">
    <citation type="journal article" date="2019" name="Int. J. Syst. Evol. Microbiol.">
        <title>The Global Catalogue of Microorganisms (GCM) 10K type strain sequencing project: providing services to taxonomists for standard genome sequencing and annotation.</title>
        <authorList>
            <consortium name="The Broad Institute Genomics Platform"/>
            <consortium name="The Broad Institute Genome Sequencing Center for Infectious Disease"/>
            <person name="Wu L."/>
            <person name="Ma J."/>
        </authorList>
    </citation>
    <scope>NUCLEOTIDE SEQUENCE [LARGE SCALE GENOMIC DNA]</scope>
    <source>
        <strain evidence="2">CCUG 53762</strain>
    </source>
</reference>
<proteinExistence type="predicted"/>
<dbReference type="Gene3D" id="3.40.50.2300">
    <property type="match status" value="1"/>
</dbReference>